<evidence type="ECO:0000313" key="5">
    <source>
        <dbReference type="Proteomes" id="UP000634919"/>
    </source>
</evidence>
<comment type="similarity">
    <text evidence="1">Belongs to the protein kinase superfamily. ADCK protein kinase family.</text>
</comment>
<dbReference type="GO" id="GO:0016301">
    <property type="term" value="F:kinase activity"/>
    <property type="evidence" value="ECO:0007669"/>
    <property type="project" value="UniProtKB-KW"/>
</dbReference>
<dbReference type="Proteomes" id="UP000634919">
    <property type="component" value="Unassembled WGS sequence"/>
</dbReference>
<keyword evidence="5" id="KW-1185">Reference proteome</keyword>
<dbReference type="Pfam" id="PF03109">
    <property type="entry name" value="ABC1"/>
    <property type="match status" value="1"/>
</dbReference>
<feature type="transmembrane region" description="Helical" evidence="2">
    <location>
        <begin position="530"/>
        <end position="553"/>
    </location>
</feature>
<keyword evidence="4" id="KW-0808">Transferase</keyword>
<evidence type="ECO:0000256" key="1">
    <source>
        <dbReference type="ARBA" id="ARBA00009670"/>
    </source>
</evidence>
<accession>A0ABR8S979</accession>
<organism evidence="4 5">
    <name type="scientific">Comamonas avium</name>
    <dbReference type="NCBI Taxonomy" id="2762231"/>
    <lineage>
        <taxon>Bacteria</taxon>
        <taxon>Pseudomonadati</taxon>
        <taxon>Pseudomonadota</taxon>
        <taxon>Betaproteobacteria</taxon>
        <taxon>Burkholderiales</taxon>
        <taxon>Comamonadaceae</taxon>
        <taxon>Comamonas</taxon>
    </lineage>
</organism>
<dbReference type="InterPro" id="IPR004147">
    <property type="entry name" value="ABC1_dom"/>
</dbReference>
<evidence type="ECO:0000313" key="4">
    <source>
        <dbReference type="EMBL" id="MBD7960037.1"/>
    </source>
</evidence>
<reference evidence="4 5" key="1">
    <citation type="submission" date="2020-08" db="EMBL/GenBank/DDBJ databases">
        <title>A Genomic Blueprint of the Chicken Gut Microbiome.</title>
        <authorList>
            <person name="Gilroy R."/>
            <person name="Ravi A."/>
            <person name="Getino M."/>
            <person name="Pursley I."/>
            <person name="Horton D.L."/>
            <person name="Alikhan N.-F."/>
            <person name="Baker D."/>
            <person name="Gharbi K."/>
            <person name="Hall N."/>
            <person name="Watson M."/>
            <person name="Adriaenssens E.M."/>
            <person name="Foster-Nyarko E."/>
            <person name="Jarju S."/>
            <person name="Secka A."/>
            <person name="Antonio M."/>
            <person name="Oren A."/>
            <person name="Chaudhuri R."/>
            <person name="La Ragione R.M."/>
            <person name="Hildebrand F."/>
            <person name="Pallen M.J."/>
        </authorList>
    </citation>
    <scope>NUCLEOTIDE SEQUENCE [LARGE SCALE GENOMIC DNA]</scope>
    <source>
        <strain evidence="4 5">Sa2CVA6</strain>
    </source>
</reference>
<keyword evidence="2" id="KW-0472">Membrane</keyword>
<gene>
    <name evidence="4" type="ORF">H9646_06055</name>
</gene>
<keyword evidence="4" id="KW-0418">Kinase</keyword>
<keyword evidence="2" id="KW-1133">Transmembrane helix</keyword>
<keyword evidence="2" id="KW-0812">Transmembrane</keyword>
<dbReference type="InterPro" id="IPR050154">
    <property type="entry name" value="UbiB_kinase"/>
</dbReference>
<dbReference type="InterPro" id="IPR011009">
    <property type="entry name" value="Kinase-like_dom_sf"/>
</dbReference>
<name>A0ABR8S979_9BURK</name>
<proteinExistence type="inferred from homology"/>
<feature type="domain" description="ABC1 atypical kinase-like" evidence="3">
    <location>
        <begin position="103"/>
        <end position="348"/>
    </location>
</feature>
<dbReference type="PANTHER" id="PTHR10566:SF113">
    <property type="entry name" value="PROTEIN ACTIVITY OF BC1 COMPLEX KINASE 7, CHLOROPLASTIC"/>
    <property type="match status" value="1"/>
</dbReference>
<feature type="transmembrane region" description="Helical" evidence="2">
    <location>
        <begin position="506"/>
        <end position="524"/>
    </location>
</feature>
<evidence type="ECO:0000259" key="3">
    <source>
        <dbReference type="Pfam" id="PF03109"/>
    </source>
</evidence>
<dbReference type="SUPFAM" id="SSF56112">
    <property type="entry name" value="Protein kinase-like (PK-like)"/>
    <property type="match status" value="1"/>
</dbReference>
<dbReference type="CDD" id="cd05121">
    <property type="entry name" value="ABC1_ADCK3-like"/>
    <property type="match status" value="1"/>
</dbReference>
<dbReference type="PANTHER" id="PTHR10566">
    <property type="entry name" value="CHAPERONE-ACTIVITY OF BC1 COMPLEX CABC1 -RELATED"/>
    <property type="match status" value="1"/>
</dbReference>
<sequence>MLHTAVVAVRDRARLQEIVGTLLRFGLADVVQSLGLSRWAQWRTSNAHRAANEDADHPIAQASRPERVRMAIESLGPTFVKLGQILATRSDLLPTEWTQALEQLHNQATPLSWEVMRPHIEAQLGQPIAQVFTRFDTTPLAAASIAQVYRAQVQRPDGSLREVVVKVQRPGIRAGLEADARLLRHVATMVEESFPQLERYRPVAVARQVGEALQEELDFTIEGRNNELVAQAFLQQPDIVIPRIAWDLSTPELLVQDWLDGVPANQATLDTRFHGALLAQRGAHAFLHMVLRDGLFHADPHPGNVFALQGNRVGFLDFGLVGHLSPHRRDQFLVLLRAMVEGDADGLVMVLLEWTGDVRIDIALMESAVERYIARRDNGPLKLGDSIKEFMDLAREAQISMPSDMALLFKALITADRVLLQLDPNFDVVATAKPLVQEQLRARYHPRRLLREQRAATMQMFEMAADAPKTLRLLMYRLKQGRIGVDMEVRHLHRVSVALERAATRLSLAVVAGAFILGIGPTLLSWNVRVFGIPLFPVLGGLGAVISLAVLVMTMRRQRALD</sequence>
<dbReference type="EMBL" id="JACSQK010000003">
    <property type="protein sequence ID" value="MBD7960037.1"/>
    <property type="molecule type" value="Genomic_DNA"/>
</dbReference>
<comment type="caution">
    <text evidence="4">The sequence shown here is derived from an EMBL/GenBank/DDBJ whole genome shotgun (WGS) entry which is preliminary data.</text>
</comment>
<evidence type="ECO:0000256" key="2">
    <source>
        <dbReference type="SAM" id="Phobius"/>
    </source>
</evidence>
<protein>
    <submittedName>
        <fullName evidence="4">AarF/ABC1/UbiB kinase family protein</fullName>
    </submittedName>
</protein>